<name>A0A2Z6S0E2_9GLOM</name>
<gene>
    <name evidence="2" type="ORF">RclHR1_03070012</name>
</gene>
<proteinExistence type="predicted"/>
<dbReference type="CDD" id="cd09917">
    <property type="entry name" value="F-box_SF"/>
    <property type="match status" value="1"/>
</dbReference>
<evidence type="ECO:0000313" key="3">
    <source>
        <dbReference type="Proteomes" id="UP000247702"/>
    </source>
</evidence>
<dbReference type="InterPro" id="IPR032675">
    <property type="entry name" value="LRR_dom_sf"/>
</dbReference>
<sequence>MASYLPVECIREILEYLYDDTNSLYSCLLVNRNWCEITIPILWRNPFGRSLKSTRCKMLINTYVSRLKTEEIPSELITIPNEVSTFNYATFLRVFDCEKILFAFHYWAISISSLRLFIFKLLIQHLIANSPKFDRIDFKKSMLFSDNIFLFPGARRSFSKVRNCNFFGEYTKGLIDSCASVAKDIRYISFRCLEPQHSNVDDDNITSDSSMDGLARLIRSQRQLKKILLSDGRCNTIFKNEIFESLTTQSDTLTVIKFLSLNFHENFPLKHLLLCKNLKVLKIVNCKNYGNCIMMAEKLQQFHQLKAITFSSSRLPFELYRKLISLAGYSLQTVVLMGKVFAEVSLPNTFTNNSQVASNPPSNFMLEPFIEMCPNIRQFLACVNENQIAYLPSLLRSCRNLKRISLYDQKYQARSFYSSIRDMQTINVENLLAEIGRAMPSSLIKFNINMNWKFSAEVFGSFLQNICDTSSKTTILSKDTRKDMRVIRKTQLQRLSFQFCTCMTDEHLEMFYMYPIESLNVLKIRGAEGISEDGFRKLGDFFGDCVSVPQKFRKRNTDRD</sequence>
<dbReference type="InterPro" id="IPR036047">
    <property type="entry name" value="F-box-like_dom_sf"/>
</dbReference>
<dbReference type="Pfam" id="PF12937">
    <property type="entry name" value="F-box-like"/>
    <property type="match status" value="1"/>
</dbReference>
<protein>
    <recommendedName>
        <fullName evidence="1">F-box domain-containing protein</fullName>
    </recommendedName>
</protein>
<dbReference type="Proteomes" id="UP000247702">
    <property type="component" value="Unassembled WGS sequence"/>
</dbReference>
<dbReference type="InterPro" id="IPR001810">
    <property type="entry name" value="F-box_dom"/>
</dbReference>
<evidence type="ECO:0000313" key="2">
    <source>
        <dbReference type="EMBL" id="GBB97796.1"/>
    </source>
</evidence>
<evidence type="ECO:0000259" key="1">
    <source>
        <dbReference type="Pfam" id="PF12937"/>
    </source>
</evidence>
<comment type="caution">
    <text evidence="2">The sequence shown here is derived from an EMBL/GenBank/DDBJ whole genome shotgun (WGS) entry which is preliminary data.</text>
</comment>
<dbReference type="AlphaFoldDB" id="A0A2Z6S0E2"/>
<dbReference type="SUPFAM" id="SSF81383">
    <property type="entry name" value="F-box domain"/>
    <property type="match status" value="1"/>
</dbReference>
<organism evidence="2 3">
    <name type="scientific">Rhizophagus clarus</name>
    <dbReference type="NCBI Taxonomy" id="94130"/>
    <lineage>
        <taxon>Eukaryota</taxon>
        <taxon>Fungi</taxon>
        <taxon>Fungi incertae sedis</taxon>
        <taxon>Mucoromycota</taxon>
        <taxon>Glomeromycotina</taxon>
        <taxon>Glomeromycetes</taxon>
        <taxon>Glomerales</taxon>
        <taxon>Glomeraceae</taxon>
        <taxon>Rhizophagus</taxon>
    </lineage>
</organism>
<dbReference type="Gene3D" id="3.80.10.10">
    <property type="entry name" value="Ribonuclease Inhibitor"/>
    <property type="match status" value="1"/>
</dbReference>
<feature type="domain" description="F-box" evidence="1">
    <location>
        <begin position="4"/>
        <end position="47"/>
    </location>
</feature>
<accession>A0A2Z6S0E2</accession>
<keyword evidence="3" id="KW-1185">Reference proteome</keyword>
<dbReference type="EMBL" id="BEXD01002302">
    <property type="protein sequence ID" value="GBB97796.1"/>
    <property type="molecule type" value="Genomic_DNA"/>
</dbReference>
<reference evidence="2 3" key="1">
    <citation type="submission" date="2017-11" db="EMBL/GenBank/DDBJ databases">
        <title>The genome of Rhizophagus clarus HR1 reveals common genetic basis of auxotrophy among arbuscular mycorrhizal fungi.</title>
        <authorList>
            <person name="Kobayashi Y."/>
        </authorList>
    </citation>
    <scope>NUCLEOTIDE SEQUENCE [LARGE SCALE GENOMIC DNA]</scope>
    <source>
        <strain evidence="2 3">HR1</strain>
    </source>
</reference>
<dbReference type="SUPFAM" id="SSF52047">
    <property type="entry name" value="RNI-like"/>
    <property type="match status" value="1"/>
</dbReference>